<proteinExistence type="predicted"/>
<evidence type="ECO:0000313" key="3">
    <source>
        <dbReference type="EMBL" id="KAG0555888.1"/>
    </source>
</evidence>
<name>A0A8T0GDI9_CERPU</name>
<evidence type="ECO:0000256" key="1">
    <source>
        <dbReference type="SAM" id="MobiDB-lite"/>
    </source>
</evidence>
<reference evidence="3 4" key="1">
    <citation type="submission" date="2020-06" db="EMBL/GenBank/DDBJ databases">
        <title>WGS assembly of Ceratodon purpureus strain R40.</title>
        <authorList>
            <person name="Carey S.B."/>
            <person name="Jenkins J."/>
            <person name="Shu S."/>
            <person name="Lovell J.T."/>
            <person name="Sreedasyam A."/>
            <person name="Maumus F."/>
            <person name="Tiley G.P."/>
            <person name="Fernandez-Pozo N."/>
            <person name="Barry K."/>
            <person name="Chen C."/>
            <person name="Wang M."/>
            <person name="Lipzen A."/>
            <person name="Daum C."/>
            <person name="Saski C.A."/>
            <person name="Payton A.C."/>
            <person name="Mcbreen J.C."/>
            <person name="Conrad R.E."/>
            <person name="Kollar L.M."/>
            <person name="Olsson S."/>
            <person name="Huttunen S."/>
            <person name="Landis J.B."/>
            <person name="Wickett N.J."/>
            <person name="Johnson M.G."/>
            <person name="Rensing S.A."/>
            <person name="Grimwood J."/>
            <person name="Schmutz J."/>
            <person name="Mcdaniel S.F."/>
        </authorList>
    </citation>
    <scope>NUCLEOTIDE SEQUENCE [LARGE SCALE GENOMIC DNA]</scope>
    <source>
        <strain evidence="3 4">R40</strain>
    </source>
</reference>
<dbReference type="PROSITE" id="PS51379">
    <property type="entry name" value="4FE4S_FER_2"/>
    <property type="match status" value="1"/>
</dbReference>
<dbReference type="AlphaFoldDB" id="A0A8T0GDI9"/>
<feature type="domain" description="4Fe-4S ferredoxin-type" evidence="2">
    <location>
        <begin position="267"/>
        <end position="298"/>
    </location>
</feature>
<gene>
    <name evidence="3" type="ORF">KC19_11G010600</name>
</gene>
<keyword evidence="4" id="KW-1185">Reference proteome</keyword>
<evidence type="ECO:0000313" key="4">
    <source>
        <dbReference type="Proteomes" id="UP000822688"/>
    </source>
</evidence>
<feature type="compositionally biased region" description="Low complexity" evidence="1">
    <location>
        <begin position="85"/>
        <end position="97"/>
    </location>
</feature>
<organism evidence="3 4">
    <name type="scientific">Ceratodon purpureus</name>
    <name type="common">Fire moss</name>
    <name type="synonym">Dicranum purpureum</name>
    <dbReference type="NCBI Taxonomy" id="3225"/>
    <lineage>
        <taxon>Eukaryota</taxon>
        <taxon>Viridiplantae</taxon>
        <taxon>Streptophyta</taxon>
        <taxon>Embryophyta</taxon>
        <taxon>Bryophyta</taxon>
        <taxon>Bryophytina</taxon>
        <taxon>Bryopsida</taxon>
        <taxon>Dicranidae</taxon>
        <taxon>Pseudoditrichales</taxon>
        <taxon>Ditrichaceae</taxon>
        <taxon>Ceratodon</taxon>
    </lineage>
</organism>
<accession>A0A8T0GDI9</accession>
<dbReference type="InterPro" id="IPR036410">
    <property type="entry name" value="HSP_DnaJ_Cys-rich_dom_sf"/>
</dbReference>
<evidence type="ECO:0000259" key="2">
    <source>
        <dbReference type="PROSITE" id="PS51379"/>
    </source>
</evidence>
<feature type="region of interest" description="Disordered" evidence="1">
    <location>
        <begin position="82"/>
        <end position="187"/>
    </location>
</feature>
<dbReference type="Proteomes" id="UP000822688">
    <property type="component" value="Chromosome 11"/>
</dbReference>
<protein>
    <recommendedName>
        <fullName evidence="2">4Fe-4S ferredoxin-type domain-containing protein</fullName>
    </recommendedName>
</protein>
<dbReference type="EMBL" id="CM026432">
    <property type="protein sequence ID" value="KAG0555888.1"/>
    <property type="molecule type" value="Genomic_DNA"/>
</dbReference>
<comment type="caution">
    <text evidence="3">The sequence shown here is derived from an EMBL/GenBank/DDBJ whole genome shotgun (WGS) entry which is preliminary data.</text>
</comment>
<dbReference type="InterPro" id="IPR017896">
    <property type="entry name" value="4Fe4S_Fe-S-bd"/>
</dbReference>
<feature type="compositionally biased region" description="Polar residues" evidence="1">
    <location>
        <begin position="130"/>
        <end position="140"/>
    </location>
</feature>
<sequence>MAAAVWDLQRCTFCCSCGSLASTAGCSRVELSGVAGQSLRSGFPVGGLLKLSLRRRFVGKQLRNGAVTRSLYSPLVESFENAKRNSSNNLNSENNLNDSGAWRTSSPTDTPTEDQEQAGPVVNEAEGGDDSNQSTPQDPSTAAYGDGAHAEKLADIGHDIDVKKGARGRARARARPPSMSLSQGFSSVGRRAVSHTVGAVGHPLRSKVPGPIGFVMAFAVAVLGVKTAVEKQGLLPGTPQKICEKCDGYGVQQCHVCKGRGVLTWEGKLLHKNDPCPLCFGRCVKKCSSCGGMKIKKGLPPAMSEPQLKAGSNRK</sequence>
<dbReference type="PANTHER" id="PTHR15852:SF27">
    <property type="entry name" value="PROTEIN DISULFIDE-ISOMERASE LQY1, CHLOROPLASTIC"/>
    <property type="match status" value="1"/>
</dbReference>
<dbReference type="OrthoDB" id="1937443at2759"/>
<dbReference type="SUPFAM" id="SSF57938">
    <property type="entry name" value="DnaJ/Hsp40 cysteine-rich domain"/>
    <property type="match status" value="1"/>
</dbReference>
<feature type="compositionally biased region" description="Basic residues" evidence="1">
    <location>
        <begin position="165"/>
        <end position="174"/>
    </location>
</feature>
<feature type="compositionally biased region" description="Basic and acidic residues" evidence="1">
    <location>
        <begin position="148"/>
        <end position="164"/>
    </location>
</feature>
<dbReference type="PANTHER" id="PTHR15852">
    <property type="entry name" value="PLASTID TRANSCRIPTIONALLY ACTIVE PROTEIN"/>
    <property type="match status" value="1"/>
</dbReference>